<evidence type="ECO:0000313" key="2">
    <source>
        <dbReference type="Proteomes" id="UP000023762"/>
    </source>
</evidence>
<name>X5GC46_9RICK</name>
<dbReference type="HOGENOM" id="CLU_3167515_0_0_5"/>
<dbReference type="Proteomes" id="UP000023762">
    <property type="component" value="Chromosome"/>
</dbReference>
<reference evidence="1 2" key="1">
    <citation type="submission" date="2014-03" db="EMBL/GenBank/DDBJ databases">
        <title>Sequencing and Comparison of Genomes and Transcriptome Profiles of Human Ehrlichiosis Agents.</title>
        <authorList>
            <person name="Lin M."/>
            <person name="Daugherty S.C."/>
            <person name="Nagaraj S."/>
            <person name="Cheng Z."/>
            <person name="Xiong Q."/>
            <person name="Lin F.-Y."/>
            <person name="Sengamalay N."/>
            <person name="Ott S."/>
            <person name="Godinez A."/>
            <person name="Tallon L.J."/>
            <person name="Sadzewicz L."/>
            <person name="Fraser C.M."/>
            <person name="Dunning Hotopp J.C."/>
            <person name="Rikihisa Y."/>
        </authorList>
    </citation>
    <scope>NUCLEOTIDE SEQUENCE [LARGE SCALE GENOMIC DNA]</scope>
    <source>
        <strain evidence="1 2">HF</strain>
    </source>
</reference>
<keyword evidence="2" id="KW-1185">Reference proteome</keyword>
<proteinExistence type="predicted"/>
<accession>X5GC46</accession>
<dbReference type="EMBL" id="CP007474">
    <property type="protein sequence ID" value="AHX04672.1"/>
    <property type="molecule type" value="Genomic_DNA"/>
</dbReference>
<gene>
    <name evidence="1" type="ORF">EHF_0141</name>
</gene>
<dbReference type="KEGG" id="ehh:EHF_0141"/>
<dbReference type="AlphaFoldDB" id="X5GC46"/>
<sequence>MERGECVFRKFVVENNSEHFGAGGCVDVSTDSIEEGAVGMVRITCETWYNR</sequence>
<protein>
    <submittedName>
        <fullName evidence="1">Uncharacterized protein</fullName>
    </submittedName>
</protein>
<dbReference type="STRING" id="391036.EHF_0141"/>
<evidence type="ECO:0000313" key="1">
    <source>
        <dbReference type="EMBL" id="AHX04672.1"/>
    </source>
</evidence>
<dbReference type="RefSeq" id="WP_156928248.1">
    <property type="nucleotide sequence ID" value="NZ_CP007474.1"/>
</dbReference>
<organism evidence="1 2">
    <name type="scientific">Ehrlichia japonica</name>
    <dbReference type="NCBI Taxonomy" id="391036"/>
    <lineage>
        <taxon>Bacteria</taxon>
        <taxon>Pseudomonadati</taxon>
        <taxon>Pseudomonadota</taxon>
        <taxon>Alphaproteobacteria</taxon>
        <taxon>Rickettsiales</taxon>
        <taxon>Anaplasmataceae</taxon>
        <taxon>Ehrlichia</taxon>
    </lineage>
</organism>